<dbReference type="EMBL" id="BOQL01000058">
    <property type="protein sequence ID" value="GIM75784.1"/>
    <property type="molecule type" value="Genomic_DNA"/>
</dbReference>
<proteinExistence type="predicted"/>
<dbReference type="PANTHER" id="PTHR30204">
    <property type="entry name" value="REDOX-CYCLING DRUG-SENSING TRANSCRIPTIONAL ACTIVATOR SOXR"/>
    <property type="match status" value="1"/>
</dbReference>
<dbReference type="Proteomes" id="UP000681340">
    <property type="component" value="Unassembled WGS sequence"/>
</dbReference>
<dbReference type="Pfam" id="PF13411">
    <property type="entry name" value="MerR_1"/>
    <property type="match status" value="1"/>
</dbReference>
<dbReference type="RefSeq" id="WP_212992630.1">
    <property type="nucleotide sequence ID" value="NZ_BAABEA010000001.1"/>
</dbReference>
<evidence type="ECO:0000256" key="1">
    <source>
        <dbReference type="ARBA" id="ARBA00023125"/>
    </source>
</evidence>
<dbReference type="GO" id="GO:0003677">
    <property type="term" value="F:DNA binding"/>
    <property type="evidence" value="ECO:0007669"/>
    <property type="project" value="UniProtKB-KW"/>
</dbReference>
<evidence type="ECO:0000259" key="2">
    <source>
        <dbReference type="PROSITE" id="PS50937"/>
    </source>
</evidence>
<organism evidence="3 4">
    <name type="scientific">Actinoplanes auranticolor</name>
    <dbReference type="NCBI Taxonomy" id="47988"/>
    <lineage>
        <taxon>Bacteria</taxon>
        <taxon>Bacillati</taxon>
        <taxon>Actinomycetota</taxon>
        <taxon>Actinomycetes</taxon>
        <taxon>Micromonosporales</taxon>
        <taxon>Micromonosporaceae</taxon>
        <taxon>Actinoplanes</taxon>
    </lineage>
</organism>
<accession>A0A919SQL4</accession>
<dbReference type="Gene3D" id="1.10.1660.10">
    <property type="match status" value="1"/>
</dbReference>
<comment type="caution">
    <text evidence="3">The sequence shown here is derived from an EMBL/GenBank/DDBJ whole genome shotgun (WGS) entry which is preliminary data.</text>
</comment>
<gene>
    <name evidence="3" type="ORF">Aau02nite_67680</name>
</gene>
<dbReference type="InterPro" id="IPR000551">
    <property type="entry name" value="MerR-type_HTH_dom"/>
</dbReference>
<evidence type="ECO:0000313" key="3">
    <source>
        <dbReference type="EMBL" id="GIM75784.1"/>
    </source>
</evidence>
<dbReference type="GO" id="GO:0003700">
    <property type="term" value="F:DNA-binding transcription factor activity"/>
    <property type="evidence" value="ECO:0007669"/>
    <property type="project" value="InterPro"/>
</dbReference>
<dbReference type="PRINTS" id="PR00040">
    <property type="entry name" value="HTHMERR"/>
</dbReference>
<evidence type="ECO:0000313" key="4">
    <source>
        <dbReference type="Proteomes" id="UP000681340"/>
    </source>
</evidence>
<protein>
    <recommendedName>
        <fullName evidence="2">HTH merR-type domain-containing protein</fullName>
    </recommendedName>
</protein>
<dbReference type="InterPro" id="IPR047057">
    <property type="entry name" value="MerR_fam"/>
</dbReference>
<name>A0A919SQL4_9ACTN</name>
<dbReference type="AlphaFoldDB" id="A0A919SQL4"/>
<dbReference type="SUPFAM" id="SSF46955">
    <property type="entry name" value="Putative DNA-binding domain"/>
    <property type="match status" value="1"/>
</dbReference>
<keyword evidence="1" id="KW-0238">DNA-binding</keyword>
<feature type="domain" description="HTH merR-type" evidence="2">
    <location>
        <begin position="3"/>
        <end position="71"/>
    </location>
</feature>
<keyword evidence="4" id="KW-1185">Reference proteome</keyword>
<dbReference type="InterPro" id="IPR009061">
    <property type="entry name" value="DNA-bd_dom_put_sf"/>
</dbReference>
<dbReference type="CDD" id="cd00592">
    <property type="entry name" value="HTH_MerR-like"/>
    <property type="match status" value="1"/>
</dbReference>
<dbReference type="PROSITE" id="PS50937">
    <property type="entry name" value="HTH_MERR_2"/>
    <property type="match status" value="1"/>
</dbReference>
<reference evidence="3" key="1">
    <citation type="submission" date="2021-03" db="EMBL/GenBank/DDBJ databases">
        <title>Whole genome shotgun sequence of Actinoplanes auranticolor NBRC 12245.</title>
        <authorList>
            <person name="Komaki H."/>
            <person name="Tamura T."/>
        </authorList>
    </citation>
    <scope>NUCLEOTIDE SEQUENCE</scope>
    <source>
        <strain evidence="3">NBRC 12245</strain>
    </source>
</reference>
<dbReference type="SMART" id="SM00422">
    <property type="entry name" value="HTH_MERR"/>
    <property type="match status" value="1"/>
</dbReference>
<dbReference type="PANTHER" id="PTHR30204:SF93">
    <property type="entry name" value="HTH MERR-TYPE DOMAIN-CONTAINING PROTEIN"/>
    <property type="match status" value="1"/>
</dbReference>
<sequence>MDGLGVGAAAAASGVSVRALQFYDRIGLLPVGRDQAGRRCYTRADLARLQRIRMLTAAGVSLAEIRRVLDAGTEHEPHELYAAQIAWCEQQELALRVQRTVLESVTWVLRRHPDIAVPSAALTALMNVEDTLLRYASVTDGEAAPAALAERDTAWHIEVYFRWKAVSIEALLLSSVSVPPTDPSGLLVGEHWDTYLRFALGDEPDAGLSEAYRSVTENNEHWPPADRALHETTAEYLESCHRAYRGSRS</sequence>